<dbReference type="EMBL" id="QJHK01000002">
    <property type="protein sequence ID" value="PXY42434.1"/>
    <property type="molecule type" value="Genomic_DNA"/>
</dbReference>
<keyword evidence="1" id="KW-0812">Transmembrane</keyword>
<feature type="transmembrane region" description="Helical" evidence="1">
    <location>
        <begin position="217"/>
        <end position="238"/>
    </location>
</feature>
<dbReference type="OrthoDB" id="9788724at2"/>
<accession>A0A2V4C8A4</accession>
<feature type="transmembrane region" description="Helical" evidence="1">
    <location>
        <begin position="352"/>
        <end position="374"/>
    </location>
</feature>
<dbReference type="PANTHER" id="PTHR31061:SF24">
    <property type="entry name" value="LD22376P"/>
    <property type="match status" value="1"/>
</dbReference>
<dbReference type="AlphaFoldDB" id="A0A2V4C8A4"/>
<evidence type="ECO:0000313" key="3">
    <source>
        <dbReference type="EMBL" id="PXY42434.1"/>
    </source>
</evidence>
<name>A0A2V4C8A4_9FLAO</name>
<dbReference type="PANTHER" id="PTHR31061">
    <property type="entry name" value="LD22376P"/>
    <property type="match status" value="1"/>
</dbReference>
<gene>
    <name evidence="3" type="ORF">DMB65_02730</name>
</gene>
<keyword evidence="1" id="KW-0472">Membrane</keyword>
<reference evidence="3 4" key="1">
    <citation type="submission" date="2018-05" db="EMBL/GenBank/DDBJ databases">
        <title>Flavobacterium sp. strain IMCC34759, incomplete genome.</title>
        <authorList>
            <person name="Joung Y."/>
            <person name="Cho J."/>
        </authorList>
    </citation>
    <scope>NUCLEOTIDE SEQUENCE [LARGE SCALE GENOMIC DNA]</scope>
    <source>
        <strain evidence="3 4">IMCC34759</strain>
    </source>
</reference>
<feature type="transmembrane region" description="Helical" evidence="1">
    <location>
        <begin position="250"/>
        <end position="268"/>
    </location>
</feature>
<feature type="transmembrane region" description="Helical" evidence="1">
    <location>
        <begin position="135"/>
        <end position="155"/>
    </location>
</feature>
<proteinExistence type="predicted"/>
<feature type="domain" description="DUF5009" evidence="2">
    <location>
        <begin position="11"/>
        <end position="85"/>
    </location>
</feature>
<keyword evidence="4" id="KW-1185">Reference proteome</keyword>
<organism evidence="3 4">
    <name type="scientific">Flavobacterium cheongpyeongense</name>
    <dbReference type="NCBI Taxonomy" id="2212651"/>
    <lineage>
        <taxon>Bacteria</taxon>
        <taxon>Pseudomonadati</taxon>
        <taxon>Bacteroidota</taxon>
        <taxon>Flavobacteriia</taxon>
        <taxon>Flavobacteriales</taxon>
        <taxon>Flavobacteriaceae</taxon>
        <taxon>Flavobacterium</taxon>
    </lineage>
</organism>
<protein>
    <submittedName>
        <fullName evidence="3">DUF5009 domain-containing protein</fullName>
    </submittedName>
</protein>
<evidence type="ECO:0000259" key="2">
    <source>
        <dbReference type="Pfam" id="PF16401"/>
    </source>
</evidence>
<comment type="caution">
    <text evidence="3">The sequence shown here is derived from an EMBL/GenBank/DDBJ whole genome shotgun (WGS) entry which is preliminary data.</text>
</comment>
<feature type="transmembrane region" description="Helical" evidence="1">
    <location>
        <begin position="162"/>
        <end position="179"/>
    </location>
</feature>
<feature type="transmembrane region" description="Helical" evidence="1">
    <location>
        <begin position="111"/>
        <end position="129"/>
    </location>
</feature>
<evidence type="ECO:0000256" key="1">
    <source>
        <dbReference type="SAM" id="Phobius"/>
    </source>
</evidence>
<dbReference type="RefSeq" id="WP_110305403.1">
    <property type="nucleotide sequence ID" value="NZ_QJHK01000002.1"/>
</dbReference>
<feature type="transmembrane region" description="Helical" evidence="1">
    <location>
        <begin position="314"/>
        <end position="332"/>
    </location>
</feature>
<dbReference type="InterPro" id="IPR032176">
    <property type="entry name" value="DUF5009"/>
</dbReference>
<dbReference type="Proteomes" id="UP000247903">
    <property type="component" value="Unassembled WGS sequence"/>
</dbReference>
<dbReference type="Pfam" id="PF16401">
    <property type="entry name" value="DUF5009"/>
    <property type="match status" value="1"/>
</dbReference>
<feature type="transmembrane region" description="Helical" evidence="1">
    <location>
        <begin position="280"/>
        <end position="302"/>
    </location>
</feature>
<feature type="transmembrane region" description="Helical" evidence="1">
    <location>
        <begin position="58"/>
        <end position="80"/>
    </location>
</feature>
<evidence type="ECO:0000313" key="4">
    <source>
        <dbReference type="Proteomes" id="UP000247903"/>
    </source>
</evidence>
<keyword evidence="1" id="KW-1133">Transmembrane helix</keyword>
<sequence length="382" mass="43253">MSKTVINGRLVSLDALRGFVMFWIMSGEHVIHELAKAAPIPVFVWMSSQLHHPDWNGITFYDMIFPIFLFVAGVSMPYSFEKKLISAGVSAPQELPSAEKRKIYRSMLKRTCILLVLGFVVNGLFKFNGFDQTRLASVLGRIGLAWFFAGLIYLNFDLKKQVYWFVGILISYYLVMRFIPVPGFGAGILTKEGSLEGYLDRMFLPGRLHSTVYDPEGLLSTIPAIATALLGVFLGTFLKSENPYYSTKNKVVIMTASALILIMIGLLWNFDFPINKHLWTSSFVCFVGGFSILFFLFFYVLIDLLGFHKLAFPLLLIGSNSILIYMASEGLINFRHTADFVFGGLIEFAPTVWQPVFGALSVTFIQLVLLYFLYKKKWFLKV</sequence>